<dbReference type="STRING" id="645990.SAMN00120144_0304"/>
<dbReference type="EMBL" id="FWWW01000075">
    <property type="protein sequence ID" value="SMB97149.1"/>
    <property type="molecule type" value="Genomic_DNA"/>
</dbReference>
<organism evidence="1 2">
    <name type="scientific">Hymenobacter roseosalivarius DSM 11622</name>
    <dbReference type="NCBI Taxonomy" id="645990"/>
    <lineage>
        <taxon>Bacteria</taxon>
        <taxon>Pseudomonadati</taxon>
        <taxon>Bacteroidota</taxon>
        <taxon>Cytophagia</taxon>
        <taxon>Cytophagales</taxon>
        <taxon>Hymenobacteraceae</taxon>
        <taxon>Hymenobacter</taxon>
    </lineage>
</organism>
<accession>A0A1W1VUW2</accession>
<dbReference type="RefSeq" id="WP_084446422.1">
    <property type="nucleotide sequence ID" value="NZ_FWWW01000075.1"/>
</dbReference>
<dbReference type="AlphaFoldDB" id="A0A1W1VUW2"/>
<dbReference type="Proteomes" id="UP000192266">
    <property type="component" value="Unassembled WGS sequence"/>
</dbReference>
<sequence>MTDQEKSDWVDRQLQAGLVAAYAAMLNFKRYKKTPVIVSRNGQILEVHPDKMPPATQEN</sequence>
<proteinExistence type="predicted"/>
<gene>
    <name evidence="1" type="ORF">SAMN00120144_0304</name>
</gene>
<protein>
    <submittedName>
        <fullName evidence="1">Uncharacterized protein</fullName>
    </submittedName>
</protein>
<reference evidence="1 2" key="1">
    <citation type="submission" date="2017-04" db="EMBL/GenBank/DDBJ databases">
        <authorList>
            <person name="Afonso C.L."/>
            <person name="Miller P.J."/>
            <person name="Scott M.A."/>
            <person name="Spackman E."/>
            <person name="Goraichik I."/>
            <person name="Dimitrov K.M."/>
            <person name="Suarez D.L."/>
            <person name="Swayne D.E."/>
        </authorList>
    </citation>
    <scope>NUCLEOTIDE SEQUENCE [LARGE SCALE GENOMIC DNA]</scope>
    <source>
        <strain evidence="1 2">DSM 11622</strain>
    </source>
</reference>
<evidence type="ECO:0000313" key="1">
    <source>
        <dbReference type="EMBL" id="SMB97149.1"/>
    </source>
</evidence>
<dbReference type="OrthoDB" id="886830at2"/>
<keyword evidence="2" id="KW-1185">Reference proteome</keyword>
<evidence type="ECO:0000313" key="2">
    <source>
        <dbReference type="Proteomes" id="UP000192266"/>
    </source>
</evidence>
<name>A0A1W1VUW2_9BACT</name>